<evidence type="ECO:0000256" key="1">
    <source>
        <dbReference type="SAM" id="MobiDB-lite"/>
    </source>
</evidence>
<organism evidence="2 3">
    <name type="scientific">Apatococcus lobatus</name>
    <dbReference type="NCBI Taxonomy" id="904363"/>
    <lineage>
        <taxon>Eukaryota</taxon>
        <taxon>Viridiplantae</taxon>
        <taxon>Chlorophyta</taxon>
        <taxon>core chlorophytes</taxon>
        <taxon>Trebouxiophyceae</taxon>
        <taxon>Chlorellales</taxon>
        <taxon>Chlorellaceae</taxon>
        <taxon>Apatococcus</taxon>
    </lineage>
</organism>
<gene>
    <name evidence="2" type="ORF">WJX74_002612</name>
</gene>
<proteinExistence type="predicted"/>
<keyword evidence="3" id="KW-1185">Reference proteome</keyword>
<evidence type="ECO:0000313" key="3">
    <source>
        <dbReference type="Proteomes" id="UP001438707"/>
    </source>
</evidence>
<evidence type="ECO:0000313" key="2">
    <source>
        <dbReference type="EMBL" id="KAK9817383.1"/>
    </source>
</evidence>
<reference evidence="2 3" key="1">
    <citation type="journal article" date="2024" name="Nat. Commun.">
        <title>Phylogenomics reveals the evolutionary origins of lichenization in chlorophyte algae.</title>
        <authorList>
            <person name="Puginier C."/>
            <person name="Libourel C."/>
            <person name="Otte J."/>
            <person name="Skaloud P."/>
            <person name="Haon M."/>
            <person name="Grisel S."/>
            <person name="Petersen M."/>
            <person name="Berrin J.G."/>
            <person name="Delaux P.M."/>
            <person name="Dal Grande F."/>
            <person name="Keller J."/>
        </authorList>
    </citation>
    <scope>NUCLEOTIDE SEQUENCE [LARGE SCALE GENOMIC DNA]</scope>
    <source>
        <strain evidence="2 3">SAG 2145</strain>
    </source>
</reference>
<dbReference type="EMBL" id="JALJOS010000072">
    <property type="protein sequence ID" value="KAK9817383.1"/>
    <property type="molecule type" value="Genomic_DNA"/>
</dbReference>
<comment type="caution">
    <text evidence="2">The sequence shown here is derived from an EMBL/GenBank/DDBJ whole genome shotgun (WGS) entry which is preliminary data.</text>
</comment>
<feature type="region of interest" description="Disordered" evidence="1">
    <location>
        <begin position="52"/>
        <end position="74"/>
    </location>
</feature>
<dbReference type="AlphaFoldDB" id="A0AAW1Q509"/>
<feature type="region of interest" description="Disordered" evidence="1">
    <location>
        <begin position="246"/>
        <end position="267"/>
    </location>
</feature>
<accession>A0AAW1Q509</accession>
<sequence length="302" mass="32200">MESCRVISKAAVGARAGSSDLTALLLSDDPDQELDEEAQRLAASFRSSAMGSHVASVPGPHGAQPAGGDSQSVCGPSQGHANYVTYMSAPQAPQHASSGPAQHGRFPAAHSCSIPAACSAAGFWPPFPPDPLPHQAPRINQGPQPCIPPASAYASSSRVCTAAVAAGRCSNAGNLYRHKVLQIYTLTAFLEDIASWLDKKCPGQFAAQLQQLIDVAKTNKQTATELASNKTDAKMGNVIKSWNRHSSSRMEQGRAPPKMQQQVVRSPQTSHVLNLRSEIWRSETFVSRRWRGCTAGARVWPP</sequence>
<dbReference type="Proteomes" id="UP001438707">
    <property type="component" value="Unassembled WGS sequence"/>
</dbReference>
<name>A0AAW1Q509_9CHLO</name>
<protein>
    <submittedName>
        <fullName evidence="2">Uncharacterized protein</fullName>
    </submittedName>
</protein>